<accession>A0A0U4WCM5</accession>
<feature type="transmembrane region" description="Helical" evidence="1">
    <location>
        <begin position="50"/>
        <end position="69"/>
    </location>
</feature>
<dbReference type="InterPro" id="IPR012660">
    <property type="entry name" value="YiiD_C"/>
</dbReference>
<evidence type="ECO:0000313" key="5">
    <source>
        <dbReference type="Proteomes" id="UP000064137"/>
    </source>
</evidence>
<dbReference type="EMBL" id="LWCR01000056">
    <property type="protein sequence ID" value="OAN24969.1"/>
    <property type="molecule type" value="Genomic_DNA"/>
</dbReference>
<proteinExistence type="predicted"/>
<dbReference type="KEGG" id="por:APT59_01255"/>
<name>A0A0U4WCM5_9PSED</name>
<evidence type="ECO:0000313" key="3">
    <source>
        <dbReference type="EMBL" id="ALZ82898.1"/>
    </source>
</evidence>
<reference evidence="4 6" key="2">
    <citation type="submission" date="2016-04" db="EMBL/GenBank/DDBJ databases">
        <title>Draft Genome Sequences of Staphylococcus capitis Strain H36, S. capitis Strain H65, S. cohnii Strain H62, S. hominis Strain H69, Mycobacterium iranicum Strain H39, Plantibacter sp. Strain H53, Pseudomonas oryzihabitans Strain H72, and Microbacterium sp. Strain H83, isolated from residential settings.</title>
        <authorList>
            <person name="Lymperopoulou D."/>
            <person name="Adams R.I."/>
            <person name="Lindow S."/>
            <person name="Coil D.A."/>
            <person name="Jospin G."/>
            <person name="Eisen J.A."/>
        </authorList>
    </citation>
    <scope>NUCLEOTIDE SEQUENCE [LARGE SCALE GENOMIC DNA]</scope>
    <source>
        <strain evidence="4 6">H72</strain>
    </source>
</reference>
<dbReference type="Gene3D" id="3.10.129.10">
    <property type="entry name" value="Hotdog Thioesterase"/>
    <property type="match status" value="1"/>
</dbReference>
<dbReference type="EMBL" id="CP013987">
    <property type="protein sequence ID" value="ALZ82898.1"/>
    <property type="molecule type" value="Genomic_DNA"/>
</dbReference>
<sequence length="150" mass="17149">MSRDCRHLESLLHHDIPITKALGLEVRDWSEQRLQLHAPLDANINHASTMFGGSLYCVAVLAGWGWLYLRLREAGIEEGHILIQEGQISYPRPITADALAYGEPPEARAWERFETTFRRRGRARITLQSRIVTESGEDGVRFTGQYVLHR</sequence>
<dbReference type="InterPro" id="IPR029069">
    <property type="entry name" value="HotDog_dom_sf"/>
</dbReference>
<dbReference type="RefSeq" id="WP_017642321.1">
    <property type="nucleotide sequence ID" value="NZ_CP013987.1"/>
</dbReference>
<evidence type="ECO:0000259" key="2">
    <source>
        <dbReference type="Pfam" id="PF09500"/>
    </source>
</evidence>
<keyword evidence="1" id="KW-0812">Transmembrane</keyword>
<evidence type="ECO:0000313" key="4">
    <source>
        <dbReference type="EMBL" id="OAN24969.1"/>
    </source>
</evidence>
<dbReference type="SUPFAM" id="SSF54637">
    <property type="entry name" value="Thioesterase/thiol ester dehydrase-isomerase"/>
    <property type="match status" value="1"/>
</dbReference>
<dbReference type="Pfam" id="PF09500">
    <property type="entry name" value="YiiD_C"/>
    <property type="match status" value="1"/>
</dbReference>
<keyword evidence="1" id="KW-1133">Transmembrane helix</keyword>
<feature type="domain" description="Thioesterase putative" evidence="2">
    <location>
        <begin position="5"/>
        <end position="149"/>
    </location>
</feature>
<protein>
    <submittedName>
        <fullName evidence="3">Thioesterase</fullName>
    </submittedName>
</protein>
<keyword evidence="1" id="KW-0472">Membrane</keyword>
<evidence type="ECO:0000256" key="1">
    <source>
        <dbReference type="SAM" id="Phobius"/>
    </source>
</evidence>
<dbReference type="OrthoDB" id="572024at2"/>
<organism evidence="3 5">
    <name type="scientific">Pseudomonas oryzihabitans</name>
    <dbReference type="NCBI Taxonomy" id="47885"/>
    <lineage>
        <taxon>Bacteria</taxon>
        <taxon>Pseudomonadati</taxon>
        <taxon>Pseudomonadota</taxon>
        <taxon>Gammaproteobacteria</taxon>
        <taxon>Pseudomonadales</taxon>
        <taxon>Pseudomonadaceae</taxon>
        <taxon>Pseudomonas</taxon>
    </lineage>
</organism>
<reference evidence="3 5" key="1">
    <citation type="submission" date="2016-01" db="EMBL/GenBank/DDBJ databases">
        <title>Annotation of Pseudomonas oryzihabitans USDA-ARS-USMARC-56511.</title>
        <authorList>
            <person name="Harhay G.P."/>
            <person name="Harhay D.M."/>
            <person name="Smith T.P.L."/>
            <person name="Bono J.L."/>
            <person name="Heaton M.P."/>
            <person name="Clawson M.L."/>
            <person name="Chitko-Mckown C.G."/>
            <person name="Capik S.F."/>
            <person name="DeDonder K.D."/>
            <person name="Apley M.D."/>
            <person name="Lubbers B.V."/>
            <person name="White B.J."/>
            <person name="Larson R.L."/>
        </authorList>
    </citation>
    <scope>NUCLEOTIDE SEQUENCE [LARGE SCALE GENOMIC DNA]</scope>
    <source>
        <strain evidence="3 5">USDA-ARS-USMARC-56511</strain>
    </source>
</reference>
<dbReference type="Proteomes" id="UP000078356">
    <property type="component" value="Unassembled WGS sequence"/>
</dbReference>
<dbReference type="AlphaFoldDB" id="A0A0U4WCM5"/>
<evidence type="ECO:0000313" key="6">
    <source>
        <dbReference type="Proteomes" id="UP000078356"/>
    </source>
</evidence>
<dbReference type="Proteomes" id="UP000064137">
    <property type="component" value="Chromosome"/>
</dbReference>
<gene>
    <name evidence="4" type="ORF">A4V15_07900</name>
    <name evidence="3" type="ORF">APT59_01255</name>
</gene>
<dbReference type="NCBIfam" id="TIGR02447">
    <property type="entry name" value="yiiD_Cterm"/>
    <property type="match status" value="1"/>
</dbReference>